<dbReference type="SMART" id="SM00367">
    <property type="entry name" value="LRR_CC"/>
    <property type="match status" value="12"/>
</dbReference>
<evidence type="ECO:0000313" key="3">
    <source>
        <dbReference type="EnsemblPlants" id="AUR62009080-RA:cds"/>
    </source>
</evidence>
<dbReference type="InterPro" id="IPR032675">
    <property type="entry name" value="LRR_dom_sf"/>
</dbReference>
<dbReference type="AlphaFoldDB" id="A0A803LB41"/>
<dbReference type="EnsemblPlants" id="AUR62009080-RA">
    <property type="protein sequence ID" value="AUR62009080-RA:cds"/>
    <property type="gene ID" value="AUR62009080"/>
</dbReference>
<feature type="domain" description="F-box" evidence="2">
    <location>
        <begin position="192"/>
        <end position="232"/>
    </location>
</feature>
<dbReference type="Proteomes" id="UP000596660">
    <property type="component" value="Unplaced"/>
</dbReference>
<dbReference type="InterPro" id="IPR055312">
    <property type="entry name" value="FBL15-like"/>
</dbReference>
<dbReference type="InterPro" id="IPR006553">
    <property type="entry name" value="Leu-rich_rpt_Cys-con_subtyp"/>
</dbReference>
<dbReference type="PANTHER" id="PTHR34709">
    <property type="entry name" value="OS10G0396666 PROTEIN"/>
    <property type="match status" value="1"/>
</dbReference>
<reference evidence="3" key="1">
    <citation type="journal article" date="2017" name="Nature">
        <title>The genome of Chenopodium quinoa.</title>
        <authorList>
            <person name="Jarvis D.E."/>
            <person name="Ho Y.S."/>
            <person name="Lightfoot D.J."/>
            <person name="Schmoeckel S.M."/>
            <person name="Li B."/>
            <person name="Borm T.J.A."/>
            <person name="Ohyanagi H."/>
            <person name="Mineta K."/>
            <person name="Michell C.T."/>
            <person name="Saber N."/>
            <person name="Kharbatia N.M."/>
            <person name="Rupper R.R."/>
            <person name="Sharp A.R."/>
            <person name="Dally N."/>
            <person name="Boughton B.A."/>
            <person name="Woo Y.H."/>
            <person name="Gao G."/>
            <person name="Schijlen E.G.W.M."/>
            <person name="Guo X."/>
            <person name="Momin A.A."/>
            <person name="Negrao S."/>
            <person name="Al-Babili S."/>
            <person name="Gehring C."/>
            <person name="Roessner U."/>
            <person name="Jung C."/>
            <person name="Murphy K."/>
            <person name="Arold S.T."/>
            <person name="Gojobori T."/>
            <person name="van der Linden C.G."/>
            <person name="van Loo E.N."/>
            <person name="Jellen E.N."/>
            <person name="Maughan P.J."/>
            <person name="Tester M."/>
        </authorList>
    </citation>
    <scope>NUCLEOTIDE SEQUENCE [LARGE SCALE GENOMIC DNA]</scope>
    <source>
        <strain evidence="3">cv. PI 614886</strain>
    </source>
</reference>
<feature type="region of interest" description="Disordered" evidence="1">
    <location>
        <begin position="18"/>
        <end position="39"/>
    </location>
</feature>
<organism evidence="3 4">
    <name type="scientific">Chenopodium quinoa</name>
    <name type="common">Quinoa</name>
    <dbReference type="NCBI Taxonomy" id="63459"/>
    <lineage>
        <taxon>Eukaryota</taxon>
        <taxon>Viridiplantae</taxon>
        <taxon>Streptophyta</taxon>
        <taxon>Embryophyta</taxon>
        <taxon>Tracheophyta</taxon>
        <taxon>Spermatophyta</taxon>
        <taxon>Magnoliopsida</taxon>
        <taxon>eudicotyledons</taxon>
        <taxon>Gunneridae</taxon>
        <taxon>Pentapetalae</taxon>
        <taxon>Caryophyllales</taxon>
        <taxon>Chenopodiaceae</taxon>
        <taxon>Chenopodioideae</taxon>
        <taxon>Atripliceae</taxon>
        <taxon>Chenopodium</taxon>
    </lineage>
</organism>
<evidence type="ECO:0000256" key="1">
    <source>
        <dbReference type="SAM" id="MobiDB-lite"/>
    </source>
</evidence>
<dbReference type="SMART" id="SM00256">
    <property type="entry name" value="FBOX"/>
    <property type="match status" value="1"/>
</dbReference>
<reference evidence="3" key="2">
    <citation type="submission" date="2021-03" db="UniProtKB">
        <authorList>
            <consortium name="EnsemblPlants"/>
        </authorList>
    </citation>
    <scope>IDENTIFICATION</scope>
</reference>
<accession>A0A803LB41</accession>
<dbReference type="InterPro" id="IPR057207">
    <property type="entry name" value="FBXL15_LRR"/>
</dbReference>
<dbReference type="PANTHER" id="PTHR34709:SF57">
    <property type="entry name" value="F-BOX DOMAIN-CONTAINING PROTEIN"/>
    <property type="match status" value="1"/>
</dbReference>
<name>A0A803LB41_CHEQI</name>
<sequence length="1003" mass="109321">MLSKDLELGFCLGLPGSCSSSSNKKSEEGLKGGGSKRDLGGFVVEREKSDFESLELSIGGSSSRPLPSLNDSAPSLQVDVTDCGGVSFTLPRKADIYTELQYKRAKLESYLLETSCSRDAPSCTDNNFVDAIRSYQASSNSSVYAMTLNKIRDLMPSMDEYVNIVSYNKDGDIIEGTIDTSDMDGMGIPLDLSDDLLHMVFSFLGHAHLCIAAMVCKQWRAASAHEDFWRSLDFENRNISVAQLEDICHRYPRATEVNLCGNPDMHTLVMRAVSLLRNLEALTLGKGQLGESFFHALSDCPLLKKLIVCDAALGNGVQEISINHDRLQHLQVTKCRVLRVSVRCPQLSTLSLKRSNMAHVVLNCPLLNNLDIGSCHKLPDAAIRSAVTSCPLLETLDMKCCSCVSDESLREIAQACANLRELNASYCPNISLEAVKMPLLTVLKLESCEGITSASMTAIAFSNMLEVLGLDFCHLLTSVSLELPHLSNLSLVHCRKFVDLNLRCLMLSSLNLSNCPALHRISITSTALKKLALHKQESLNSLSLHCQYLEEVDLSDCEALTNSVCDVFSDGGGCPMLKSLVLDNCEDSIVCCFVAYPMVDAACCLSEVSLTAVGLRSKSLVSLSLAGCRAITALNLECPCLEQVRLDGCDHLEIASFVPVGMQSLNLGICPKLSALHIEAPQMVGLELKGCGVLSEASINCPLLTSLDASFCSQLKDDCLSATTASCPLIEKLILMSCPSIGSDGLSSLSWLKNLTYLDLSYTFLMDLQPVFSSCSWLTVLKLQACKYLDDSSLEALYKEGTLPALRELDLSYGTLCQSAIEELLAHCTHLTHVSLNGCKNMHDLDWGFTKLSIYQAAALPSDRHTNMPVELPHRSLENLNCVGCPNIKRVHIPSIAQCIHLSSLNLSLSLNLKEVDVACSNLCFLNLSNCCSLEILKLDCPKLTSLFLQSCNIDEDTVESAISGCSILETLDVRFCPKFSSAAANKFRAVYPSLKRVFFGSR</sequence>
<feature type="compositionally biased region" description="Basic and acidic residues" evidence="1">
    <location>
        <begin position="24"/>
        <end position="39"/>
    </location>
</feature>
<dbReference type="Pfam" id="PF12937">
    <property type="entry name" value="F-box-like"/>
    <property type="match status" value="1"/>
</dbReference>
<dbReference type="Pfam" id="PF25372">
    <property type="entry name" value="DUF7885"/>
    <property type="match status" value="1"/>
</dbReference>
<proteinExistence type="predicted"/>
<evidence type="ECO:0000259" key="2">
    <source>
        <dbReference type="SMART" id="SM00256"/>
    </source>
</evidence>
<dbReference type="Gramene" id="AUR62009080-RA">
    <property type="protein sequence ID" value="AUR62009080-RA:cds"/>
    <property type="gene ID" value="AUR62009080"/>
</dbReference>
<dbReference type="SUPFAM" id="SSF52047">
    <property type="entry name" value="RNI-like"/>
    <property type="match status" value="2"/>
</dbReference>
<evidence type="ECO:0000313" key="4">
    <source>
        <dbReference type="Proteomes" id="UP000596660"/>
    </source>
</evidence>
<dbReference type="InterPro" id="IPR001810">
    <property type="entry name" value="F-box_dom"/>
</dbReference>
<dbReference type="Gene3D" id="3.80.10.10">
    <property type="entry name" value="Ribonuclease Inhibitor"/>
    <property type="match status" value="5"/>
</dbReference>
<dbReference type="Gene3D" id="1.20.1280.50">
    <property type="match status" value="1"/>
</dbReference>
<protein>
    <recommendedName>
        <fullName evidence="2">F-box domain-containing protein</fullName>
    </recommendedName>
</protein>
<keyword evidence="4" id="KW-1185">Reference proteome</keyword>
<dbReference type="SUPFAM" id="SSF52075">
    <property type="entry name" value="Outer arm dynein light chain 1"/>
    <property type="match status" value="1"/>
</dbReference>